<dbReference type="PIRSF" id="PIRSF000398">
    <property type="entry name" value="M_m6A_EcoRV"/>
    <property type="match status" value="1"/>
</dbReference>
<reference evidence="7 8" key="1">
    <citation type="submission" date="2022-09" db="EMBL/GenBank/DDBJ databases">
        <title>Chryseobacterium oleae sp.nov., isolated from the inter-root soil of Pyrola calliantha H. Andr. in Tibet.</title>
        <authorList>
            <person name="Li Z."/>
        </authorList>
    </citation>
    <scope>NUCLEOTIDE SEQUENCE [LARGE SCALE GENOMIC DNA]</scope>
    <source>
        <strain evidence="8">pc1-10</strain>
    </source>
</reference>
<keyword evidence="4" id="KW-0808">Transferase</keyword>
<dbReference type="PANTHER" id="PTHR30481">
    <property type="entry name" value="DNA ADENINE METHYLASE"/>
    <property type="match status" value="1"/>
</dbReference>
<dbReference type="InterPro" id="IPR012327">
    <property type="entry name" value="MeTrfase_D12"/>
</dbReference>
<sequence>MGIKTPLTYYGGKQSLVPILLPLIPSHETYVEPFVGGGALFWTKEPSNVEIINDNNRELINFYDIVQNEFIDLEKMIRISLHSRSLYNDATVIYNNPHLFSRIKRAWAVWILASQSFSSKFNGGWGYEKSKKGITTTIYKKRDGFTDDYAIRLQTVQIECTDALRVIRSRDHGGAFHYCDPPYFNSHCGHYNGYNEDDFRALLETLETVHGKFLLSSYPSDLLTWYTKKNSWYTKHLEKKVSVPAGLGVTGKRKIEVLTGNYNLNDLNFEQ</sequence>
<dbReference type="GO" id="GO:0008168">
    <property type="term" value="F:methyltransferase activity"/>
    <property type="evidence" value="ECO:0007669"/>
    <property type="project" value="UniProtKB-KW"/>
</dbReference>
<gene>
    <name evidence="7" type="ORF">N0B48_07740</name>
</gene>
<evidence type="ECO:0000256" key="2">
    <source>
        <dbReference type="ARBA" id="ARBA00011900"/>
    </source>
</evidence>
<dbReference type="EMBL" id="JAOAMU010000002">
    <property type="protein sequence ID" value="MCT2561771.1"/>
    <property type="molecule type" value="Genomic_DNA"/>
</dbReference>
<dbReference type="InterPro" id="IPR012263">
    <property type="entry name" value="M_m6A_EcoRV"/>
</dbReference>
<evidence type="ECO:0000256" key="6">
    <source>
        <dbReference type="ARBA" id="ARBA00047942"/>
    </source>
</evidence>
<organism evidence="7 8">
    <name type="scientific">Chryseobacterium herbae</name>
    <dbReference type="NCBI Taxonomy" id="2976476"/>
    <lineage>
        <taxon>Bacteria</taxon>
        <taxon>Pseudomonadati</taxon>
        <taxon>Bacteroidota</taxon>
        <taxon>Flavobacteriia</taxon>
        <taxon>Flavobacteriales</taxon>
        <taxon>Weeksellaceae</taxon>
        <taxon>Chryseobacterium group</taxon>
        <taxon>Chryseobacterium</taxon>
    </lineage>
</organism>
<evidence type="ECO:0000256" key="3">
    <source>
        <dbReference type="ARBA" id="ARBA00022603"/>
    </source>
</evidence>
<keyword evidence="5" id="KW-0949">S-adenosyl-L-methionine</keyword>
<comment type="caution">
    <text evidence="7">The sequence shown here is derived from an EMBL/GenBank/DDBJ whole genome shotgun (WGS) entry which is preliminary data.</text>
</comment>
<protein>
    <recommendedName>
        <fullName evidence="2">site-specific DNA-methyltransferase (adenine-specific)</fullName>
        <ecNumber evidence="2">2.1.1.72</ecNumber>
    </recommendedName>
</protein>
<evidence type="ECO:0000256" key="1">
    <source>
        <dbReference type="ARBA" id="ARBA00006594"/>
    </source>
</evidence>
<evidence type="ECO:0000256" key="5">
    <source>
        <dbReference type="ARBA" id="ARBA00022691"/>
    </source>
</evidence>
<dbReference type="EC" id="2.1.1.72" evidence="2"/>
<accession>A0ABT2ISG2</accession>
<evidence type="ECO:0000256" key="4">
    <source>
        <dbReference type="ARBA" id="ARBA00022679"/>
    </source>
</evidence>
<dbReference type="SUPFAM" id="SSF53335">
    <property type="entry name" value="S-adenosyl-L-methionine-dependent methyltransferases"/>
    <property type="match status" value="1"/>
</dbReference>
<evidence type="ECO:0000313" key="8">
    <source>
        <dbReference type="Proteomes" id="UP001525566"/>
    </source>
</evidence>
<comment type="catalytic activity">
    <reaction evidence="6">
        <text>a 2'-deoxyadenosine in DNA + S-adenosyl-L-methionine = an N(6)-methyl-2'-deoxyadenosine in DNA + S-adenosyl-L-homocysteine + H(+)</text>
        <dbReference type="Rhea" id="RHEA:15197"/>
        <dbReference type="Rhea" id="RHEA-COMP:12418"/>
        <dbReference type="Rhea" id="RHEA-COMP:12419"/>
        <dbReference type="ChEBI" id="CHEBI:15378"/>
        <dbReference type="ChEBI" id="CHEBI:57856"/>
        <dbReference type="ChEBI" id="CHEBI:59789"/>
        <dbReference type="ChEBI" id="CHEBI:90615"/>
        <dbReference type="ChEBI" id="CHEBI:90616"/>
        <dbReference type="EC" id="2.1.1.72"/>
    </reaction>
</comment>
<proteinExistence type="inferred from homology"/>
<dbReference type="Gene3D" id="3.40.50.150">
    <property type="entry name" value="Vaccinia Virus protein VP39"/>
    <property type="match status" value="1"/>
</dbReference>
<dbReference type="InterPro" id="IPR029063">
    <property type="entry name" value="SAM-dependent_MTases_sf"/>
</dbReference>
<keyword evidence="3 7" id="KW-0489">Methyltransferase</keyword>
<dbReference type="RefSeq" id="WP_259838011.1">
    <property type="nucleotide sequence ID" value="NZ_JAOAMU010000002.1"/>
</dbReference>
<keyword evidence="8" id="KW-1185">Reference proteome</keyword>
<dbReference type="Pfam" id="PF02086">
    <property type="entry name" value="MethyltransfD12"/>
    <property type="match status" value="1"/>
</dbReference>
<dbReference type="GO" id="GO:0032259">
    <property type="term" value="P:methylation"/>
    <property type="evidence" value="ECO:0007669"/>
    <property type="project" value="UniProtKB-KW"/>
</dbReference>
<evidence type="ECO:0000313" key="7">
    <source>
        <dbReference type="EMBL" id="MCT2561771.1"/>
    </source>
</evidence>
<name>A0ABT2ISG2_9FLAO</name>
<dbReference type="PANTHER" id="PTHR30481:SF4">
    <property type="entry name" value="SITE-SPECIFIC DNA-METHYLTRANSFERASE (ADENINE-SPECIFIC)"/>
    <property type="match status" value="1"/>
</dbReference>
<dbReference type="Proteomes" id="UP001525566">
    <property type="component" value="Unassembled WGS sequence"/>
</dbReference>
<dbReference type="Gene3D" id="1.10.1020.10">
    <property type="entry name" value="Adenine-specific Methyltransferase, Domain 2"/>
    <property type="match status" value="1"/>
</dbReference>
<dbReference type="InterPro" id="IPR023095">
    <property type="entry name" value="Ade_MeTrfase_dom_2"/>
</dbReference>
<comment type="similarity">
    <text evidence="1">Belongs to the N(4)/N(6)-methyltransferase family.</text>
</comment>
<dbReference type="PRINTS" id="PR00505">
    <property type="entry name" value="D12N6MTFRASE"/>
</dbReference>